<evidence type="ECO:0000313" key="5">
    <source>
        <dbReference type="EMBL" id="MFC3812321.1"/>
    </source>
</evidence>
<keyword evidence="6" id="KW-1185">Reference proteome</keyword>
<proteinExistence type="inferred from homology"/>
<organism evidence="5 6">
    <name type="scientific">Lacihabitans lacunae</name>
    <dbReference type="NCBI Taxonomy" id="1028214"/>
    <lineage>
        <taxon>Bacteria</taxon>
        <taxon>Pseudomonadati</taxon>
        <taxon>Bacteroidota</taxon>
        <taxon>Cytophagia</taxon>
        <taxon>Cytophagales</taxon>
        <taxon>Leadbetterellaceae</taxon>
        <taxon>Lacihabitans</taxon>
    </lineage>
</organism>
<dbReference type="InterPro" id="IPR036249">
    <property type="entry name" value="Thioredoxin-like_sf"/>
</dbReference>
<comment type="caution">
    <text evidence="5">The sequence shown here is derived from an EMBL/GenBank/DDBJ whole genome shotgun (WGS) entry which is preliminary data.</text>
</comment>
<reference evidence="6" key="1">
    <citation type="journal article" date="2019" name="Int. J. Syst. Evol. Microbiol.">
        <title>The Global Catalogue of Microorganisms (GCM) 10K type strain sequencing project: providing services to taxonomists for standard genome sequencing and annotation.</title>
        <authorList>
            <consortium name="The Broad Institute Genomics Platform"/>
            <consortium name="The Broad Institute Genome Sequencing Center for Infectious Disease"/>
            <person name="Wu L."/>
            <person name="Ma J."/>
        </authorList>
    </citation>
    <scope>NUCLEOTIDE SEQUENCE [LARGE SCALE GENOMIC DNA]</scope>
    <source>
        <strain evidence="6">CECT 7956</strain>
    </source>
</reference>
<evidence type="ECO:0000313" key="6">
    <source>
        <dbReference type="Proteomes" id="UP001595616"/>
    </source>
</evidence>
<feature type="domain" description="Thioredoxin" evidence="4">
    <location>
        <begin position="54"/>
        <end position="225"/>
    </location>
</feature>
<dbReference type="CDD" id="cd02968">
    <property type="entry name" value="SCO"/>
    <property type="match status" value="1"/>
</dbReference>
<dbReference type="Pfam" id="PF02630">
    <property type="entry name" value="SCO1-SenC"/>
    <property type="match status" value="1"/>
</dbReference>
<evidence type="ECO:0000256" key="3">
    <source>
        <dbReference type="SAM" id="Phobius"/>
    </source>
</evidence>
<dbReference type="Gene3D" id="3.40.30.10">
    <property type="entry name" value="Glutaredoxin"/>
    <property type="match status" value="1"/>
</dbReference>
<evidence type="ECO:0000256" key="2">
    <source>
        <dbReference type="ARBA" id="ARBA00023008"/>
    </source>
</evidence>
<accession>A0ABV7YZG2</accession>
<keyword evidence="3" id="KW-0812">Transmembrane</keyword>
<sequence length="234" mass="26572">MFKNISKTGILLAILGVPAFVFIFLKIFGKNNFDLPYYFPKIGDNGQVVISKGDTLFNQVPDFELLDQDSLQYSSKTNSGKIRVVSFFFSRCGTICPTTNENLNRILENFKAIPEFEVESITVDPIYDTPSVLKKYASQFDNSKGNWHFLTGDKSYIYDLAIKGFKLPVADATEYDSNITNIDETFIHSDKLLLVDQDGFFRGIYSGTDKFEIDRLMVEVKVLITKLDDGKSRQ</sequence>
<dbReference type="RefSeq" id="WP_379839188.1">
    <property type="nucleotide sequence ID" value="NZ_JBHRYQ010000001.1"/>
</dbReference>
<dbReference type="EMBL" id="JBHRYQ010000001">
    <property type="protein sequence ID" value="MFC3812321.1"/>
    <property type="molecule type" value="Genomic_DNA"/>
</dbReference>
<feature type="transmembrane region" description="Helical" evidence="3">
    <location>
        <begin position="9"/>
        <end position="29"/>
    </location>
</feature>
<name>A0ABV7YZG2_9BACT</name>
<evidence type="ECO:0000259" key="4">
    <source>
        <dbReference type="PROSITE" id="PS51352"/>
    </source>
</evidence>
<keyword evidence="3" id="KW-0472">Membrane</keyword>
<gene>
    <name evidence="5" type="ORF">ACFOOI_16790</name>
</gene>
<dbReference type="Proteomes" id="UP001595616">
    <property type="component" value="Unassembled WGS sequence"/>
</dbReference>
<comment type="similarity">
    <text evidence="1">Belongs to the SCO1/2 family.</text>
</comment>
<evidence type="ECO:0000256" key="1">
    <source>
        <dbReference type="ARBA" id="ARBA00010996"/>
    </source>
</evidence>
<keyword evidence="2" id="KW-0186">Copper</keyword>
<dbReference type="InterPro" id="IPR003782">
    <property type="entry name" value="SCO1/SenC"/>
</dbReference>
<keyword evidence="3" id="KW-1133">Transmembrane helix</keyword>
<dbReference type="InterPro" id="IPR013766">
    <property type="entry name" value="Thioredoxin_domain"/>
</dbReference>
<dbReference type="PANTHER" id="PTHR12151">
    <property type="entry name" value="ELECTRON TRANSPORT PROTIN SCO1/SENC FAMILY MEMBER"/>
    <property type="match status" value="1"/>
</dbReference>
<dbReference type="PROSITE" id="PS51352">
    <property type="entry name" value="THIOREDOXIN_2"/>
    <property type="match status" value="1"/>
</dbReference>
<dbReference type="SUPFAM" id="SSF52833">
    <property type="entry name" value="Thioredoxin-like"/>
    <property type="match status" value="1"/>
</dbReference>
<dbReference type="PANTHER" id="PTHR12151:SF25">
    <property type="entry name" value="LINALOOL DEHYDRATASE_ISOMERASE DOMAIN-CONTAINING PROTEIN"/>
    <property type="match status" value="1"/>
</dbReference>
<protein>
    <submittedName>
        <fullName evidence="5">SCO family protein</fullName>
    </submittedName>
</protein>